<evidence type="ECO:0000313" key="3">
    <source>
        <dbReference type="EMBL" id="QJI04379.1"/>
    </source>
</evidence>
<accession>A0A6M3LLD6</accession>
<organism evidence="2">
    <name type="scientific">viral metagenome</name>
    <dbReference type="NCBI Taxonomy" id="1070528"/>
    <lineage>
        <taxon>unclassified sequences</taxon>
        <taxon>metagenomes</taxon>
        <taxon>organismal metagenomes</taxon>
    </lineage>
</organism>
<evidence type="ECO:0000313" key="2">
    <source>
        <dbReference type="EMBL" id="QJA95333.1"/>
    </source>
</evidence>
<dbReference type="AlphaFoldDB" id="A0A6M3LLD6"/>
<protein>
    <submittedName>
        <fullName evidence="2">Uncharacterized protein</fullName>
    </submittedName>
</protein>
<evidence type="ECO:0000313" key="1">
    <source>
        <dbReference type="EMBL" id="QJA79111.1"/>
    </source>
</evidence>
<sequence length="65" mass="7687">MKPKILTWGQIPFSEATPDAVLRQQARTTLRQVIEWKDEECLHDIYFTKGECPECWAELKEMCDE</sequence>
<dbReference type="EMBL" id="MT145174">
    <property type="protein sequence ID" value="QJI04379.1"/>
    <property type="molecule type" value="Genomic_DNA"/>
</dbReference>
<dbReference type="EMBL" id="MT142367">
    <property type="protein sequence ID" value="QJA79111.1"/>
    <property type="molecule type" value="Genomic_DNA"/>
</dbReference>
<dbReference type="EMBL" id="MT143306">
    <property type="protein sequence ID" value="QJA95333.1"/>
    <property type="molecule type" value="Genomic_DNA"/>
</dbReference>
<name>A0A6M3LLD6_9ZZZZ</name>
<reference evidence="2" key="1">
    <citation type="submission" date="2020-03" db="EMBL/GenBank/DDBJ databases">
        <title>The deep terrestrial virosphere.</title>
        <authorList>
            <person name="Holmfeldt K."/>
            <person name="Nilsson E."/>
            <person name="Simone D."/>
            <person name="Lopez-Fernandez M."/>
            <person name="Wu X."/>
            <person name="de Brujin I."/>
            <person name="Lundin D."/>
            <person name="Andersson A."/>
            <person name="Bertilsson S."/>
            <person name="Dopson M."/>
        </authorList>
    </citation>
    <scope>NUCLEOTIDE SEQUENCE</scope>
    <source>
        <strain evidence="1">MM415A00943</strain>
        <strain evidence="2">MM415B05470</strain>
        <strain evidence="3">TM448B07679</strain>
    </source>
</reference>
<proteinExistence type="predicted"/>
<gene>
    <name evidence="1" type="ORF">MM415A00943_0014</name>
    <name evidence="2" type="ORF">MM415B05470_0004</name>
    <name evidence="3" type="ORF">TM448B07679_0009</name>
</gene>